<proteinExistence type="predicted"/>
<name>A0A8H4A1M9_GIGMA</name>
<accession>A0A8H4A1M9</accession>
<protein>
    <submittedName>
        <fullName evidence="1">Zinc finger protein</fullName>
    </submittedName>
</protein>
<evidence type="ECO:0000313" key="1">
    <source>
        <dbReference type="EMBL" id="KAF0397920.1"/>
    </source>
</evidence>
<evidence type="ECO:0000313" key="2">
    <source>
        <dbReference type="Proteomes" id="UP000439903"/>
    </source>
</evidence>
<comment type="caution">
    <text evidence="1">The sequence shown here is derived from an EMBL/GenBank/DDBJ whole genome shotgun (WGS) entry which is preliminary data.</text>
</comment>
<dbReference type="AlphaFoldDB" id="A0A8H4A1M9"/>
<dbReference type="Proteomes" id="UP000439903">
    <property type="component" value="Unassembled WGS sequence"/>
</dbReference>
<dbReference type="EMBL" id="WTPW01002090">
    <property type="protein sequence ID" value="KAF0397920.1"/>
    <property type="molecule type" value="Genomic_DNA"/>
</dbReference>
<gene>
    <name evidence="1" type="ORF">F8M41_009900</name>
</gene>
<keyword evidence="2" id="KW-1185">Reference proteome</keyword>
<dbReference type="OrthoDB" id="2409757at2759"/>
<sequence length="128" mass="14524">MMFNTLDKYFHSTESSEPDLNNQNLPKQKSYNKTHHLAIEVFLDLIELTNLQIQNKTELVYNKSPITVSPSIFGPKRVISNTVSELLLNNQVSNYAIYNNSKAGANFLYAIAMLIEENILAKVQRSSS</sequence>
<reference evidence="1 2" key="1">
    <citation type="journal article" date="2019" name="Environ. Microbiol.">
        <title>At the nexus of three kingdoms: the genome of the mycorrhizal fungus Gigaspora margarita provides insights into plant, endobacterial and fungal interactions.</title>
        <authorList>
            <person name="Venice F."/>
            <person name="Ghignone S."/>
            <person name="Salvioli di Fossalunga A."/>
            <person name="Amselem J."/>
            <person name="Novero M."/>
            <person name="Xianan X."/>
            <person name="Sedzielewska Toro K."/>
            <person name="Morin E."/>
            <person name="Lipzen A."/>
            <person name="Grigoriev I.V."/>
            <person name="Henrissat B."/>
            <person name="Martin F.M."/>
            <person name="Bonfante P."/>
        </authorList>
    </citation>
    <scope>NUCLEOTIDE SEQUENCE [LARGE SCALE GENOMIC DNA]</scope>
    <source>
        <strain evidence="1 2">BEG34</strain>
    </source>
</reference>
<organism evidence="1 2">
    <name type="scientific">Gigaspora margarita</name>
    <dbReference type="NCBI Taxonomy" id="4874"/>
    <lineage>
        <taxon>Eukaryota</taxon>
        <taxon>Fungi</taxon>
        <taxon>Fungi incertae sedis</taxon>
        <taxon>Mucoromycota</taxon>
        <taxon>Glomeromycotina</taxon>
        <taxon>Glomeromycetes</taxon>
        <taxon>Diversisporales</taxon>
        <taxon>Gigasporaceae</taxon>
        <taxon>Gigaspora</taxon>
    </lineage>
</organism>